<sequence length="500" mass="54803">MEMKLRNRIVAWFLTICLSVTLIPNMGHAEEADKAKEAPKKQEAVREEDVTEEDVIEKTETTTTYDLGGGEKMAVFHGGSVRYRDDSGKLVDYDSSLVAIDSGEKTIQDESLEDYAYQNRQGDKKQYMPETLSEDTPILLEKDSHRIEIAHAAESLEEMELAEETVEVQKETIPAIYEEEAEVPINAVYGDEKAPVFITYTSGENGIKETMTLNEKPQSNVFRYKLNTGELRAKKNATNEGITIYDEESEEIVAAIAPPWMNDATGEAYSEEITYQLSQEGSEPGEYVLTMTIDEDYLSDKERKYPVTVDPTATWKGSSQIRDVYVISGTYANTNFYDSGTVVMPAGKNSTGTHETYVQFVNLKNTVAGKNVTSATFSAYEMSGGANGQKVSAFKVNGSWTPSTLKYSNRPACASSAMATITTQPAAVEHKFNVLSYVKGIAGSAADYGIALKNTTASPSYAVFFGSRSSSTAYLPKLTVVYSNEPTAPTGAAVSPAYVK</sequence>
<comment type="caution">
    <text evidence="7">The sequence shown here is derived from an EMBL/GenBank/DDBJ whole genome shotgun (WGS) entry which is preliminary data.</text>
</comment>
<evidence type="ECO:0000256" key="1">
    <source>
        <dbReference type="ARBA" id="ARBA00004613"/>
    </source>
</evidence>
<feature type="chain" id="PRO_5039015785" evidence="5">
    <location>
        <begin position="30"/>
        <end position="500"/>
    </location>
</feature>
<accession>A0A9D1N7T7</accession>
<feature type="non-terminal residue" evidence="7">
    <location>
        <position position="500"/>
    </location>
</feature>
<keyword evidence="2" id="KW-0964">Secreted</keyword>
<reference evidence="7" key="1">
    <citation type="submission" date="2020-10" db="EMBL/GenBank/DDBJ databases">
        <authorList>
            <person name="Gilroy R."/>
        </authorList>
    </citation>
    <scope>NUCLEOTIDE SEQUENCE</scope>
    <source>
        <strain evidence="7">ChiSjej4B22-8349</strain>
    </source>
</reference>
<evidence type="ECO:0000256" key="3">
    <source>
        <dbReference type="ARBA" id="ARBA00022729"/>
    </source>
</evidence>
<dbReference type="NCBIfam" id="NF033679">
    <property type="entry name" value="DNRLRE_dom"/>
    <property type="match status" value="1"/>
</dbReference>
<protein>
    <submittedName>
        <fullName evidence="7">DNRLRE domain-containing protein</fullName>
    </submittedName>
</protein>
<dbReference type="Pfam" id="PF24517">
    <property type="entry name" value="CBM96"/>
    <property type="match status" value="1"/>
</dbReference>
<evidence type="ECO:0000313" key="7">
    <source>
        <dbReference type="EMBL" id="HIU96198.1"/>
    </source>
</evidence>
<dbReference type="InterPro" id="IPR055372">
    <property type="entry name" value="CBM96"/>
</dbReference>
<dbReference type="GO" id="GO:0005576">
    <property type="term" value="C:extracellular region"/>
    <property type="evidence" value="ECO:0007669"/>
    <property type="project" value="UniProtKB-SubCell"/>
</dbReference>
<evidence type="ECO:0000313" key="8">
    <source>
        <dbReference type="Proteomes" id="UP000824130"/>
    </source>
</evidence>
<dbReference type="Proteomes" id="UP000824130">
    <property type="component" value="Unassembled WGS sequence"/>
</dbReference>
<dbReference type="AlphaFoldDB" id="A0A9D1N7T7"/>
<dbReference type="EMBL" id="DVOB01000125">
    <property type="protein sequence ID" value="HIU96198.1"/>
    <property type="molecule type" value="Genomic_DNA"/>
</dbReference>
<gene>
    <name evidence="7" type="ORF">IAD25_05730</name>
</gene>
<feature type="compositionally biased region" description="Basic and acidic residues" evidence="4">
    <location>
        <begin position="31"/>
        <end position="48"/>
    </location>
</feature>
<name>A0A9D1N7T7_9FIRM</name>
<feature type="signal peptide" evidence="5">
    <location>
        <begin position="1"/>
        <end position="29"/>
    </location>
</feature>
<evidence type="ECO:0000259" key="6">
    <source>
        <dbReference type="Pfam" id="PF24517"/>
    </source>
</evidence>
<reference evidence="7" key="2">
    <citation type="journal article" date="2021" name="PeerJ">
        <title>Extensive microbial diversity within the chicken gut microbiome revealed by metagenomics and culture.</title>
        <authorList>
            <person name="Gilroy R."/>
            <person name="Ravi A."/>
            <person name="Getino M."/>
            <person name="Pursley I."/>
            <person name="Horton D.L."/>
            <person name="Alikhan N.F."/>
            <person name="Baker D."/>
            <person name="Gharbi K."/>
            <person name="Hall N."/>
            <person name="Watson M."/>
            <person name="Adriaenssens E.M."/>
            <person name="Foster-Nyarko E."/>
            <person name="Jarju S."/>
            <person name="Secka A."/>
            <person name="Antonio M."/>
            <person name="Oren A."/>
            <person name="Chaudhuri R.R."/>
            <person name="La Ragione R."/>
            <person name="Hildebrand F."/>
            <person name="Pallen M.J."/>
        </authorList>
    </citation>
    <scope>NUCLEOTIDE SEQUENCE</scope>
    <source>
        <strain evidence="7">ChiSjej4B22-8349</strain>
    </source>
</reference>
<feature type="domain" description="Carbohydrate-binding module family 96" evidence="6">
    <location>
        <begin position="319"/>
        <end position="480"/>
    </location>
</feature>
<evidence type="ECO:0000256" key="5">
    <source>
        <dbReference type="SAM" id="SignalP"/>
    </source>
</evidence>
<feature type="region of interest" description="Disordered" evidence="4">
    <location>
        <begin position="31"/>
        <end position="55"/>
    </location>
</feature>
<comment type="subcellular location">
    <subcellularLocation>
        <location evidence="1">Secreted</location>
    </subcellularLocation>
</comment>
<evidence type="ECO:0000256" key="2">
    <source>
        <dbReference type="ARBA" id="ARBA00022525"/>
    </source>
</evidence>
<proteinExistence type="predicted"/>
<evidence type="ECO:0000256" key="4">
    <source>
        <dbReference type="SAM" id="MobiDB-lite"/>
    </source>
</evidence>
<organism evidence="7 8">
    <name type="scientific">Candidatus Allocopromorpha excrementipullorum</name>
    <dbReference type="NCBI Taxonomy" id="2840743"/>
    <lineage>
        <taxon>Bacteria</taxon>
        <taxon>Bacillati</taxon>
        <taxon>Bacillota</taxon>
        <taxon>Clostridia</taxon>
        <taxon>Eubacteriales</taxon>
        <taxon>Eubacteriaceae</taxon>
        <taxon>Eubacteriaceae incertae sedis</taxon>
        <taxon>Candidatus Allocopromorpha</taxon>
    </lineage>
</organism>
<keyword evidence="3 5" id="KW-0732">Signal</keyword>